<evidence type="ECO:0000256" key="1">
    <source>
        <dbReference type="SAM" id="MobiDB-lite"/>
    </source>
</evidence>
<name>A0ABS7P7F2_9NOCA</name>
<keyword evidence="3" id="KW-1185">Reference proteome</keyword>
<feature type="region of interest" description="Disordered" evidence="1">
    <location>
        <begin position="22"/>
        <end position="73"/>
    </location>
</feature>
<protein>
    <recommendedName>
        <fullName evidence="4">Secreted protein</fullName>
    </recommendedName>
</protein>
<dbReference type="Proteomes" id="UP000825228">
    <property type="component" value="Unassembled WGS sequence"/>
</dbReference>
<dbReference type="RefSeq" id="WP_222684418.1">
    <property type="nucleotide sequence ID" value="NZ_JABUBT010000008.1"/>
</dbReference>
<proteinExistence type="predicted"/>
<accession>A0ABS7P7F2</accession>
<evidence type="ECO:0000313" key="2">
    <source>
        <dbReference type="EMBL" id="MBY6367101.1"/>
    </source>
</evidence>
<evidence type="ECO:0008006" key="4">
    <source>
        <dbReference type="Google" id="ProtNLM"/>
    </source>
</evidence>
<dbReference type="EMBL" id="JABUBU010000007">
    <property type="protein sequence ID" value="MBY6367101.1"/>
    <property type="molecule type" value="Genomic_DNA"/>
</dbReference>
<feature type="compositionally biased region" description="Basic and acidic residues" evidence="1">
    <location>
        <begin position="45"/>
        <end position="61"/>
    </location>
</feature>
<evidence type="ECO:0000313" key="3">
    <source>
        <dbReference type="Proteomes" id="UP000825228"/>
    </source>
</evidence>
<reference evidence="2 3" key="1">
    <citation type="submission" date="2020-06" db="EMBL/GenBank/DDBJ databases">
        <title>Taxonomy, biology and ecology of Rhodococcus bacteria occurring in California pistachio and other woody hosts as revealed by genome sequence analyses.</title>
        <authorList>
            <person name="Gai Y."/>
            <person name="Riely B."/>
        </authorList>
    </citation>
    <scope>NUCLEOTIDE SEQUENCE [LARGE SCALE GENOMIC DNA]</scope>
    <source>
        <strain evidence="2 3">BP-281</strain>
    </source>
</reference>
<comment type="caution">
    <text evidence="2">The sequence shown here is derived from an EMBL/GenBank/DDBJ whole genome shotgun (WGS) entry which is preliminary data.</text>
</comment>
<organism evidence="2 3">
    <name type="scientific">Rhodococcoides corynebacterioides</name>
    <dbReference type="NCBI Taxonomy" id="53972"/>
    <lineage>
        <taxon>Bacteria</taxon>
        <taxon>Bacillati</taxon>
        <taxon>Actinomycetota</taxon>
        <taxon>Actinomycetes</taxon>
        <taxon>Mycobacteriales</taxon>
        <taxon>Nocardiaceae</taxon>
        <taxon>Rhodococcoides</taxon>
    </lineage>
</organism>
<gene>
    <name evidence="2" type="ORF">HQ603_10075</name>
</gene>
<sequence length="73" mass="8055">MIYVLALIGLVVVAVLLWKSFGPETGAPRGRVTGPDDDPEFLWRMGRDAARDRRRGTDRPEAGTTGTDRPETD</sequence>